<dbReference type="Pfam" id="PF12589">
    <property type="entry name" value="WBS_methylT"/>
    <property type="match status" value="1"/>
</dbReference>
<dbReference type="GO" id="GO:0005730">
    <property type="term" value="C:nucleolus"/>
    <property type="evidence" value="ECO:0007669"/>
    <property type="project" value="UniProtKB-ARBA"/>
</dbReference>
<evidence type="ECO:0000259" key="11">
    <source>
        <dbReference type="Pfam" id="PF12589"/>
    </source>
</evidence>
<dbReference type="PANTHER" id="PTHR12734:SF0">
    <property type="entry name" value="18S RRNA (GUANINE-N(7))-METHYLTRANSFERASE-RELATED"/>
    <property type="match status" value="1"/>
</dbReference>
<keyword evidence="5" id="KW-0489">Methyltransferase</keyword>
<evidence type="ECO:0000256" key="4">
    <source>
        <dbReference type="ARBA" id="ARBA00022490"/>
    </source>
</evidence>
<evidence type="ECO:0000256" key="1">
    <source>
        <dbReference type="ARBA" id="ARBA00004123"/>
    </source>
</evidence>
<sequence>MSRPEFIAPPEIYYNQEESHKYTNNTRVQQIQAEMTLRALELLNLPSSQYVLDIGCGSCLSGQVLTEEGHQWVGMDISAAMLGNALDLDVEGDLFLADMGAGVPFRPGSFDAAISISAIQWLCNADSAEANPKKRLKQFFETLYASLKRGGKAVCQFYPVGQDQIDLILHSAKVAGFGGGMVIDRPESKRHKKYYLVLTAGIDGDLNLANVEIENNVSKRKKRKGDESKRDFIKRKKDTMRKRGKDVASDSKFTGRRRKPKF</sequence>
<dbReference type="InterPro" id="IPR029063">
    <property type="entry name" value="SAM-dependent_MTases_sf"/>
</dbReference>
<dbReference type="SUPFAM" id="SSF53335">
    <property type="entry name" value="S-adenosyl-L-methionine-dependent methyltransferases"/>
    <property type="match status" value="1"/>
</dbReference>
<evidence type="ECO:0000256" key="8">
    <source>
        <dbReference type="ARBA" id="ARBA00023242"/>
    </source>
</evidence>
<keyword evidence="7" id="KW-0949">S-adenosyl-L-methionine</keyword>
<feature type="domain" description="Methyltransferase type 11" evidence="10">
    <location>
        <begin position="52"/>
        <end position="155"/>
    </location>
</feature>
<evidence type="ECO:0000313" key="13">
    <source>
        <dbReference type="Proteomes" id="UP001362899"/>
    </source>
</evidence>
<evidence type="ECO:0000259" key="10">
    <source>
        <dbReference type="Pfam" id="PF08241"/>
    </source>
</evidence>
<dbReference type="GO" id="GO:0070476">
    <property type="term" value="P:rRNA (guanine-N7)-methylation"/>
    <property type="evidence" value="ECO:0007669"/>
    <property type="project" value="InterPro"/>
</dbReference>
<keyword evidence="13" id="KW-1185">Reference proteome</keyword>
<name>A0AAV5RLN8_STABA</name>
<evidence type="ECO:0000256" key="9">
    <source>
        <dbReference type="SAM" id="MobiDB-lite"/>
    </source>
</evidence>
<comment type="caution">
    <text evidence="12">The sequence shown here is derived from an EMBL/GenBank/DDBJ whole genome shotgun (WGS) entry which is preliminary data.</text>
</comment>
<dbReference type="Pfam" id="PF08241">
    <property type="entry name" value="Methyltransf_11"/>
    <property type="match status" value="1"/>
</dbReference>
<dbReference type="GO" id="GO:0016435">
    <property type="term" value="F:rRNA (guanine) methyltransferase activity"/>
    <property type="evidence" value="ECO:0007669"/>
    <property type="project" value="InterPro"/>
</dbReference>
<proteinExistence type="inferred from homology"/>
<evidence type="ECO:0000256" key="3">
    <source>
        <dbReference type="ARBA" id="ARBA00005547"/>
    </source>
</evidence>
<dbReference type="InterPro" id="IPR013216">
    <property type="entry name" value="Methyltransf_11"/>
</dbReference>
<dbReference type="InterPro" id="IPR022238">
    <property type="entry name" value="Bud23_C"/>
</dbReference>
<dbReference type="EMBL" id="BTGC01000008">
    <property type="protein sequence ID" value="GMM52157.1"/>
    <property type="molecule type" value="Genomic_DNA"/>
</dbReference>
<feature type="compositionally biased region" description="Basic residues" evidence="9">
    <location>
        <begin position="232"/>
        <end position="244"/>
    </location>
</feature>
<evidence type="ECO:0000256" key="7">
    <source>
        <dbReference type="ARBA" id="ARBA00022691"/>
    </source>
</evidence>
<evidence type="ECO:0000256" key="6">
    <source>
        <dbReference type="ARBA" id="ARBA00022679"/>
    </source>
</evidence>
<protein>
    <submittedName>
        <fullName evidence="12">18S rRNA (Guanine1575-N7)-methyltransferase</fullName>
    </submittedName>
</protein>
<comment type="similarity">
    <text evidence="3">Belongs to the class I-like SAM-binding methyltransferase superfamily. BUD23/WBSCR22 family.</text>
</comment>
<dbReference type="AlphaFoldDB" id="A0AAV5RLN8"/>
<dbReference type="PANTHER" id="PTHR12734">
    <property type="entry name" value="METHYLTRANSFERASE-RELATED"/>
    <property type="match status" value="1"/>
</dbReference>
<dbReference type="FunFam" id="3.40.50.150:FF:000017">
    <property type="entry name" value="probable 18S rRNA (Guanine-N(7))-methyltransferase"/>
    <property type="match status" value="1"/>
</dbReference>
<feature type="region of interest" description="Disordered" evidence="9">
    <location>
        <begin position="218"/>
        <end position="262"/>
    </location>
</feature>
<feature type="domain" description="18S rRNA (guanine(1575)-N(7))-methyltransferase Bud23 C-terminal" evidence="11">
    <location>
        <begin position="211"/>
        <end position="260"/>
    </location>
</feature>
<gene>
    <name evidence="12" type="ORF">DASB73_031200</name>
</gene>
<evidence type="ECO:0000256" key="5">
    <source>
        <dbReference type="ARBA" id="ARBA00022603"/>
    </source>
</evidence>
<reference evidence="12 13" key="1">
    <citation type="journal article" date="2023" name="Elife">
        <title>Identification of key yeast species and microbe-microbe interactions impacting larval growth of Drosophila in the wild.</title>
        <authorList>
            <person name="Mure A."/>
            <person name="Sugiura Y."/>
            <person name="Maeda R."/>
            <person name="Honda K."/>
            <person name="Sakurai N."/>
            <person name="Takahashi Y."/>
            <person name="Watada M."/>
            <person name="Katoh T."/>
            <person name="Gotoh A."/>
            <person name="Gotoh Y."/>
            <person name="Taniguchi I."/>
            <person name="Nakamura K."/>
            <person name="Hayashi T."/>
            <person name="Katayama T."/>
            <person name="Uemura T."/>
            <person name="Hattori Y."/>
        </authorList>
    </citation>
    <scope>NUCLEOTIDE SEQUENCE [LARGE SCALE GENOMIC DNA]</scope>
    <source>
        <strain evidence="12 13">SB-73</strain>
    </source>
</reference>
<keyword evidence="8" id="KW-0539">Nucleus</keyword>
<dbReference type="Proteomes" id="UP001362899">
    <property type="component" value="Unassembled WGS sequence"/>
</dbReference>
<accession>A0AAV5RLN8</accession>
<dbReference type="GO" id="GO:0005737">
    <property type="term" value="C:cytoplasm"/>
    <property type="evidence" value="ECO:0007669"/>
    <property type="project" value="UniProtKB-SubCell"/>
</dbReference>
<keyword evidence="4" id="KW-0963">Cytoplasm</keyword>
<dbReference type="InterPro" id="IPR039769">
    <property type="entry name" value="Bud23-like"/>
</dbReference>
<organism evidence="12 13">
    <name type="scientific">Starmerella bacillaris</name>
    <name type="common">Yeast</name>
    <name type="synonym">Candida zemplinina</name>
    <dbReference type="NCBI Taxonomy" id="1247836"/>
    <lineage>
        <taxon>Eukaryota</taxon>
        <taxon>Fungi</taxon>
        <taxon>Dikarya</taxon>
        <taxon>Ascomycota</taxon>
        <taxon>Saccharomycotina</taxon>
        <taxon>Dipodascomycetes</taxon>
        <taxon>Dipodascales</taxon>
        <taxon>Trichomonascaceae</taxon>
        <taxon>Starmerella</taxon>
    </lineage>
</organism>
<keyword evidence="6" id="KW-0808">Transferase</keyword>
<dbReference type="Gene3D" id="3.40.50.150">
    <property type="entry name" value="Vaccinia Virus protein VP39"/>
    <property type="match status" value="1"/>
</dbReference>
<dbReference type="CDD" id="cd02440">
    <property type="entry name" value="AdoMet_MTases"/>
    <property type="match status" value="1"/>
</dbReference>
<evidence type="ECO:0000313" key="12">
    <source>
        <dbReference type="EMBL" id="GMM52157.1"/>
    </source>
</evidence>
<comment type="subcellular location">
    <subcellularLocation>
        <location evidence="2">Cytoplasm</location>
    </subcellularLocation>
    <subcellularLocation>
        <location evidence="1">Nucleus</location>
    </subcellularLocation>
</comment>
<evidence type="ECO:0000256" key="2">
    <source>
        <dbReference type="ARBA" id="ARBA00004496"/>
    </source>
</evidence>